<dbReference type="GO" id="GO:0050660">
    <property type="term" value="F:flavin adenine dinucleotide binding"/>
    <property type="evidence" value="ECO:0007669"/>
    <property type="project" value="TreeGrafter"/>
</dbReference>
<dbReference type="GO" id="GO:0003984">
    <property type="term" value="F:acetolactate synthase activity"/>
    <property type="evidence" value="ECO:0007669"/>
    <property type="project" value="TreeGrafter"/>
</dbReference>
<dbReference type="AlphaFoldDB" id="A0A0P6XUS8"/>
<gene>
    <name evidence="11" type="ORF">SE16_04930</name>
</gene>
<dbReference type="GO" id="GO:0005948">
    <property type="term" value="C:acetolactate synthase complex"/>
    <property type="evidence" value="ECO:0007669"/>
    <property type="project" value="TreeGrafter"/>
</dbReference>
<evidence type="ECO:0000256" key="2">
    <source>
        <dbReference type="ARBA" id="ARBA00001964"/>
    </source>
</evidence>
<dbReference type="InterPro" id="IPR045229">
    <property type="entry name" value="TPP_enz"/>
</dbReference>
<evidence type="ECO:0000259" key="9">
    <source>
        <dbReference type="Pfam" id="PF02775"/>
    </source>
</evidence>
<dbReference type="GO" id="GO:0000287">
    <property type="term" value="F:magnesium ion binding"/>
    <property type="evidence" value="ECO:0007669"/>
    <property type="project" value="InterPro"/>
</dbReference>
<evidence type="ECO:0000256" key="3">
    <source>
        <dbReference type="ARBA" id="ARBA00007812"/>
    </source>
</evidence>
<comment type="cofactor">
    <cofactor evidence="2">
        <name>thiamine diphosphate</name>
        <dbReference type="ChEBI" id="CHEBI:58937"/>
    </cofactor>
</comment>
<dbReference type="InterPro" id="IPR029061">
    <property type="entry name" value="THDP-binding"/>
</dbReference>
<dbReference type="Gene3D" id="3.40.50.1220">
    <property type="entry name" value="TPP-binding domain"/>
    <property type="match status" value="1"/>
</dbReference>
<protein>
    <recommendedName>
        <fullName evidence="13">Acetolactate synthase</fullName>
    </recommendedName>
</protein>
<evidence type="ECO:0000259" key="8">
    <source>
        <dbReference type="Pfam" id="PF00205"/>
    </source>
</evidence>
<organism evidence="11 12">
    <name type="scientific">Ardenticatena maritima</name>
    <dbReference type="NCBI Taxonomy" id="872965"/>
    <lineage>
        <taxon>Bacteria</taxon>
        <taxon>Bacillati</taxon>
        <taxon>Chloroflexota</taxon>
        <taxon>Ardenticatenia</taxon>
        <taxon>Ardenticatenales</taxon>
        <taxon>Ardenticatenaceae</taxon>
        <taxon>Ardenticatena</taxon>
    </lineage>
</organism>
<feature type="domain" description="Thiamine pyrophosphate enzyme TPP-binding" evidence="9">
    <location>
        <begin position="382"/>
        <end position="529"/>
    </location>
</feature>
<dbReference type="CDD" id="cd07035">
    <property type="entry name" value="TPP_PYR_POX_like"/>
    <property type="match status" value="1"/>
</dbReference>
<evidence type="ECO:0000313" key="12">
    <source>
        <dbReference type="Proteomes" id="UP000050502"/>
    </source>
</evidence>
<evidence type="ECO:0000256" key="4">
    <source>
        <dbReference type="ARBA" id="ARBA00022723"/>
    </source>
</evidence>
<dbReference type="PATRIC" id="fig|872965.6.peg.1006"/>
<evidence type="ECO:0000256" key="5">
    <source>
        <dbReference type="ARBA" id="ARBA00023052"/>
    </source>
</evidence>
<dbReference type="CDD" id="cd02004">
    <property type="entry name" value="TPP_BZL_OCoD_HPCL"/>
    <property type="match status" value="1"/>
</dbReference>
<dbReference type="InterPro" id="IPR029035">
    <property type="entry name" value="DHS-like_NAD/FAD-binding_dom"/>
</dbReference>
<dbReference type="GO" id="GO:0009099">
    <property type="term" value="P:L-valine biosynthetic process"/>
    <property type="evidence" value="ECO:0007669"/>
    <property type="project" value="TreeGrafter"/>
</dbReference>
<dbReference type="EMBL" id="LGKN01000004">
    <property type="protein sequence ID" value="KPL88209.1"/>
    <property type="molecule type" value="Genomic_DNA"/>
</dbReference>
<dbReference type="Pfam" id="PF02775">
    <property type="entry name" value="TPP_enzyme_C"/>
    <property type="match status" value="1"/>
</dbReference>
<keyword evidence="4" id="KW-0479">Metal-binding</keyword>
<evidence type="ECO:0008006" key="13">
    <source>
        <dbReference type="Google" id="ProtNLM"/>
    </source>
</evidence>
<evidence type="ECO:0000256" key="6">
    <source>
        <dbReference type="RuleBase" id="RU362132"/>
    </source>
</evidence>
<dbReference type="SUPFAM" id="SSF52467">
    <property type="entry name" value="DHS-like NAD/FAD-binding domain"/>
    <property type="match status" value="1"/>
</dbReference>
<dbReference type="Proteomes" id="UP000050502">
    <property type="component" value="Unassembled WGS sequence"/>
</dbReference>
<evidence type="ECO:0000256" key="7">
    <source>
        <dbReference type="SAM" id="Coils"/>
    </source>
</evidence>
<evidence type="ECO:0000313" key="11">
    <source>
        <dbReference type="EMBL" id="KPL88209.1"/>
    </source>
</evidence>
<dbReference type="Gene3D" id="3.40.50.970">
    <property type="match status" value="2"/>
</dbReference>
<keyword evidence="7" id="KW-0175">Coiled coil</keyword>
<dbReference type="PROSITE" id="PS00187">
    <property type="entry name" value="TPP_ENZYMES"/>
    <property type="match status" value="1"/>
</dbReference>
<dbReference type="InterPro" id="IPR011766">
    <property type="entry name" value="TPP_enzyme_TPP-bd"/>
</dbReference>
<dbReference type="InterPro" id="IPR012000">
    <property type="entry name" value="Thiamin_PyroP_enz_cen_dom"/>
</dbReference>
<keyword evidence="5 6" id="KW-0786">Thiamine pyrophosphate</keyword>
<comment type="cofactor">
    <cofactor evidence="1">
        <name>Mg(2+)</name>
        <dbReference type="ChEBI" id="CHEBI:18420"/>
    </cofactor>
</comment>
<feature type="domain" description="Thiamine pyrophosphate enzyme N-terminal TPP-binding" evidence="10">
    <location>
        <begin position="6"/>
        <end position="119"/>
    </location>
</feature>
<comment type="caution">
    <text evidence="11">The sequence shown here is derived from an EMBL/GenBank/DDBJ whole genome shotgun (WGS) entry which is preliminary data.</text>
</comment>
<feature type="domain" description="Thiamine pyrophosphate enzyme central" evidence="8">
    <location>
        <begin position="193"/>
        <end position="319"/>
    </location>
</feature>
<evidence type="ECO:0000259" key="10">
    <source>
        <dbReference type="Pfam" id="PF02776"/>
    </source>
</evidence>
<dbReference type="GO" id="GO:0030976">
    <property type="term" value="F:thiamine pyrophosphate binding"/>
    <property type="evidence" value="ECO:0007669"/>
    <property type="project" value="InterPro"/>
</dbReference>
<dbReference type="PANTHER" id="PTHR18968">
    <property type="entry name" value="THIAMINE PYROPHOSPHATE ENZYMES"/>
    <property type="match status" value="1"/>
</dbReference>
<sequence length="547" mass="58490">MPKVMGGHLVAAMLAKEGVQTIFTLCGGHIAPIYDGCLAHQIDIVDTRHEQAAAHAADAWARLTRGIGCAVVTAGPGVTGTVTAVANAYQAGSPLLVIGGAAPTAFQGKGALQEMEQVDLFKPITKWSAAVPSADRIPEFMARAFRIALDGRPGPVFLEMAFDILADIVNTDQTPLPERYRTTARPYPDPRAIAQAANLLRNASRPVLIAGSTAYWDDATEILQRFAEETAIPTYLNGMARGLLPPDHPSAFFLSRGKALQQADVVIIAGTPLDFRLKYGAFNANARLIQIEPDGTQIGQNRDADVGIVGDVRATLEALLAALTEEGGVSFAAWRRDVEALERAQAEAQAEYERSNATPIHHFRLAREIANVLDDRTIFIGDGGDVVAMAAKVVRPHAPGLWLDPGPLGCLGVGQPFALAAKKLRPEYKVLLLSGDGSFGFNGFELDTAVRHHLPFVTVVGNDAQWGQIRNPQVQFFGEERAVATKLAFTRYDLVAEALGGVGVLVEAPDELRPALEQAFSLDKPVVINAALDPKGLAHMAGRAYVL</sequence>
<proteinExistence type="inferred from homology"/>
<name>A0A0P6XUS8_9CHLR</name>
<dbReference type="OrthoDB" id="4494979at2"/>
<dbReference type="RefSeq" id="WP_054494031.1">
    <property type="nucleotide sequence ID" value="NZ_BBZA01000243.1"/>
</dbReference>
<dbReference type="Pfam" id="PF02776">
    <property type="entry name" value="TPP_enzyme_N"/>
    <property type="match status" value="1"/>
</dbReference>
<dbReference type="GO" id="GO:0009097">
    <property type="term" value="P:isoleucine biosynthetic process"/>
    <property type="evidence" value="ECO:0007669"/>
    <property type="project" value="TreeGrafter"/>
</dbReference>
<dbReference type="FunFam" id="3.40.50.970:FF:000007">
    <property type="entry name" value="Acetolactate synthase"/>
    <property type="match status" value="1"/>
</dbReference>
<evidence type="ECO:0000256" key="1">
    <source>
        <dbReference type="ARBA" id="ARBA00001946"/>
    </source>
</evidence>
<dbReference type="SUPFAM" id="SSF52518">
    <property type="entry name" value="Thiamin diphosphate-binding fold (THDP-binding)"/>
    <property type="match status" value="2"/>
</dbReference>
<dbReference type="InterPro" id="IPR012001">
    <property type="entry name" value="Thiamin_PyroP_enz_TPP-bd_dom"/>
</dbReference>
<dbReference type="InterPro" id="IPR000399">
    <property type="entry name" value="TPP-bd_CS"/>
</dbReference>
<comment type="similarity">
    <text evidence="3 6">Belongs to the TPP enzyme family.</text>
</comment>
<reference evidence="11 12" key="1">
    <citation type="submission" date="2015-07" db="EMBL/GenBank/DDBJ databases">
        <title>Whole genome sequence of Ardenticatena maritima DSM 23922.</title>
        <authorList>
            <person name="Hemp J."/>
            <person name="Ward L.M."/>
            <person name="Pace L.A."/>
            <person name="Fischer W.W."/>
        </authorList>
    </citation>
    <scope>NUCLEOTIDE SEQUENCE [LARGE SCALE GENOMIC DNA]</scope>
    <source>
        <strain evidence="11 12">110S</strain>
    </source>
</reference>
<feature type="coiled-coil region" evidence="7">
    <location>
        <begin position="331"/>
        <end position="358"/>
    </location>
</feature>
<dbReference type="Pfam" id="PF00205">
    <property type="entry name" value="TPP_enzyme_M"/>
    <property type="match status" value="1"/>
</dbReference>
<dbReference type="PANTHER" id="PTHR18968:SF166">
    <property type="entry name" value="2-HYDROXYACYL-COA LYASE 2"/>
    <property type="match status" value="1"/>
</dbReference>
<accession>A0A0P6XUS8</accession>